<dbReference type="Pfam" id="PF03349">
    <property type="entry name" value="Toluene_X"/>
    <property type="match status" value="1"/>
</dbReference>
<comment type="similarity">
    <text evidence="2">Belongs to the OmpP1/FadL family.</text>
</comment>
<evidence type="ECO:0000256" key="4">
    <source>
        <dbReference type="ARBA" id="ARBA00022692"/>
    </source>
</evidence>
<evidence type="ECO:0000256" key="5">
    <source>
        <dbReference type="ARBA" id="ARBA00022729"/>
    </source>
</evidence>
<evidence type="ECO:0000256" key="8">
    <source>
        <dbReference type="SAM" id="SignalP"/>
    </source>
</evidence>
<dbReference type="RefSeq" id="WP_138857998.1">
    <property type="nucleotide sequence ID" value="NZ_CP040709.1"/>
</dbReference>
<evidence type="ECO:0000313" key="9">
    <source>
        <dbReference type="EMBL" id="MBB5202913.1"/>
    </source>
</evidence>
<keyword evidence="3" id="KW-1134">Transmembrane beta strand</keyword>
<dbReference type="PANTHER" id="PTHR35093:SF8">
    <property type="entry name" value="OUTER MEMBRANE PROTEIN NMB0088-RELATED"/>
    <property type="match status" value="1"/>
</dbReference>
<dbReference type="SUPFAM" id="SSF56935">
    <property type="entry name" value="Porins"/>
    <property type="match status" value="1"/>
</dbReference>
<dbReference type="Proteomes" id="UP000554837">
    <property type="component" value="Unassembled WGS sequence"/>
</dbReference>
<organism evidence="9 10">
    <name type="scientific">Inhella inkyongensis</name>
    <dbReference type="NCBI Taxonomy" id="392593"/>
    <lineage>
        <taxon>Bacteria</taxon>
        <taxon>Pseudomonadati</taxon>
        <taxon>Pseudomonadota</taxon>
        <taxon>Betaproteobacteria</taxon>
        <taxon>Burkholderiales</taxon>
        <taxon>Sphaerotilaceae</taxon>
        <taxon>Inhella</taxon>
    </lineage>
</organism>
<accession>A0A840RZD1</accession>
<dbReference type="Gene3D" id="2.40.160.60">
    <property type="entry name" value="Outer membrane protein transport protein (OMPP1/FadL/TodX)"/>
    <property type="match status" value="1"/>
</dbReference>
<keyword evidence="7" id="KW-0998">Cell outer membrane</keyword>
<evidence type="ECO:0000256" key="7">
    <source>
        <dbReference type="ARBA" id="ARBA00023237"/>
    </source>
</evidence>
<dbReference type="AlphaFoldDB" id="A0A840RZD1"/>
<name>A0A840RZD1_9BURK</name>
<protein>
    <submittedName>
        <fullName evidence="9">Long-chain fatty acid transport protein</fullName>
    </submittedName>
</protein>
<dbReference type="OrthoDB" id="19849at2"/>
<reference evidence="9 10" key="1">
    <citation type="submission" date="2020-08" db="EMBL/GenBank/DDBJ databases">
        <title>Genomic Encyclopedia of Type Strains, Phase IV (KMG-IV): sequencing the most valuable type-strain genomes for metagenomic binning, comparative biology and taxonomic classification.</title>
        <authorList>
            <person name="Goeker M."/>
        </authorList>
    </citation>
    <scope>NUCLEOTIDE SEQUENCE [LARGE SCALE GENOMIC DNA]</scope>
    <source>
        <strain evidence="9 10">DSM 23958</strain>
    </source>
</reference>
<comment type="subcellular location">
    <subcellularLocation>
        <location evidence="1">Cell outer membrane</location>
        <topology evidence="1">Multi-pass membrane protein</topology>
    </subcellularLocation>
</comment>
<feature type="signal peptide" evidence="8">
    <location>
        <begin position="1"/>
        <end position="31"/>
    </location>
</feature>
<evidence type="ECO:0000256" key="6">
    <source>
        <dbReference type="ARBA" id="ARBA00023136"/>
    </source>
</evidence>
<evidence type="ECO:0000313" key="10">
    <source>
        <dbReference type="Proteomes" id="UP000554837"/>
    </source>
</evidence>
<dbReference type="GO" id="GO:0015483">
    <property type="term" value="F:long-chain fatty acid transporting porin activity"/>
    <property type="evidence" value="ECO:0007669"/>
    <property type="project" value="TreeGrafter"/>
</dbReference>
<evidence type="ECO:0000256" key="2">
    <source>
        <dbReference type="ARBA" id="ARBA00008163"/>
    </source>
</evidence>
<proteinExistence type="inferred from homology"/>
<dbReference type="InterPro" id="IPR005017">
    <property type="entry name" value="OMPP1/FadL/TodX"/>
</dbReference>
<feature type="chain" id="PRO_5032972271" evidence="8">
    <location>
        <begin position="32"/>
        <end position="493"/>
    </location>
</feature>
<keyword evidence="5 8" id="KW-0732">Signal</keyword>
<keyword evidence="4" id="KW-0812">Transmembrane</keyword>
<comment type="caution">
    <text evidence="9">The sequence shown here is derived from an EMBL/GenBank/DDBJ whole genome shotgun (WGS) entry which is preliminary data.</text>
</comment>
<sequence>MKTCPTPLSFQGLRPLAMGLSLALLALGAQASGYRFGTQSAAAEGTANSNGAEGADASSLFANPAALTRLKGLQVSGVLDIIDPKVRFTDAGSTLTAPGTGLQPRAISAAGDTSSPADTAYVPHMYLSYALSDRMVAGMGVFVPFGAKLDYGMTWGGRYNLGNVELKSISLNPNLAFKISDNLSVAGGLNLQHMEGKLKRAVPYSSAYARGLLAAAAQVEAGGSPALALQMRQMAAQIFGDPQYDGSVAIEGKDWGFGFNLALLWDLDKNTRFGMSYRSAVKQVLKGTGDWTQPTTLPASVLAAITAAPYNGLSALDHNDSAASVAIKTPESLSIHGFHQLTPTVAVMADATWVKQSRLETLRIDFHNTTPDSITPEHWKNTWRVSAGVNWQAGKDVMLRAGFANDRSPVPSRTRSPSLPDAHRQTFALGANLNLAPATTLDLALTYLKVKDAAMDIVDDAEGETPCNCSLAHVRGNYASRAVIFGMQINHKF</sequence>
<evidence type="ECO:0000256" key="1">
    <source>
        <dbReference type="ARBA" id="ARBA00004571"/>
    </source>
</evidence>
<dbReference type="EMBL" id="JACHHO010000001">
    <property type="protein sequence ID" value="MBB5202913.1"/>
    <property type="molecule type" value="Genomic_DNA"/>
</dbReference>
<evidence type="ECO:0000256" key="3">
    <source>
        <dbReference type="ARBA" id="ARBA00022452"/>
    </source>
</evidence>
<dbReference type="PANTHER" id="PTHR35093">
    <property type="entry name" value="OUTER MEMBRANE PROTEIN NMB0088-RELATED"/>
    <property type="match status" value="1"/>
</dbReference>
<dbReference type="GO" id="GO:0009279">
    <property type="term" value="C:cell outer membrane"/>
    <property type="evidence" value="ECO:0007669"/>
    <property type="project" value="UniProtKB-SubCell"/>
</dbReference>
<gene>
    <name evidence="9" type="ORF">HNQ51_000206</name>
</gene>
<keyword evidence="10" id="KW-1185">Reference proteome</keyword>
<keyword evidence="6" id="KW-0472">Membrane</keyword>